<evidence type="ECO:0000256" key="2">
    <source>
        <dbReference type="ARBA" id="ARBA00022857"/>
    </source>
</evidence>
<dbReference type="Proteomes" id="UP001166286">
    <property type="component" value="Unassembled WGS sequence"/>
</dbReference>
<keyword evidence="2" id="KW-0521">NADP</keyword>
<proteinExistence type="inferred from homology"/>
<accession>A0AA39V8L7</accession>
<dbReference type="InterPro" id="IPR036291">
    <property type="entry name" value="NAD(P)-bd_dom_sf"/>
</dbReference>
<organism evidence="5 6">
    <name type="scientific">Cladonia borealis</name>
    <dbReference type="NCBI Taxonomy" id="184061"/>
    <lineage>
        <taxon>Eukaryota</taxon>
        <taxon>Fungi</taxon>
        <taxon>Dikarya</taxon>
        <taxon>Ascomycota</taxon>
        <taxon>Pezizomycotina</taxon>
        <taxon>Lecanoromycetes</taxon>
        <taxon>OSLEUM clade</taxon>
        <taxon>Lecanoromycetidae</taxon>
        <taxon>Lecanorales</taxon>
        <taxon>Lecanorineae</taxon>
        <taxon>Cladoniaceae</taxon>
        <taxon>Cladonia</taxon>
    </lineage>
</organism>
<dbReference type="CDD" id="cd05259">
    <property type="entry name" value="PCBER_SDR_a"/>
    <property type="match status" value="1"/>
</dbReference>
<name>A0AA39V8L7_9LECA</name>
<dbReference type="PANTHER" id="PTHR47706:SF1">
    <property type="entry name" value="CIPA-LIKE, PUTATIVE (AFU_ORTHOLOGUE AFUA_1G12460)-RELATED"/>
    <property type="match status" value="1"/>
</dbReference>
<evidence type="ECO:0000259" key="4">
    <source>
        <dbReference type="Pfam" id="PF13460"/>
    </source>
</evidence>
<feature type="domain" description="NAD(P)-binding" evidence="4">
    <location>
        <begin position="12"/>
        <end position="189"/>
    </location>
</feature>
<dbReference type="SUPFAM" id="SSF51735">
    <property type="entry name" value="NAD(P)-binding Rossmann-fold domains"/>
    <property type="match status" value="1"/>
</dbReference>
<dbReference type="GO" id="GO:0016491">
    <property type="term" value="F:oxidoreductase activity"/>
    <property type="evidence" value="ECO:0007669"/>
    <property type="project" value="UniProtKB-KW"/>
</dbReference>
<evidence type="ECO:0000313" key="6">
    <source>
        <dbReference type="Proteomes" id="UP001166286"/>
    </source>
</evidence>
<dbReference type="EMBL" id="JAFEKC020000008">
    <property type="protein sequence ID" value="KAK0513060.1"/>
    <property type="molecule type" value="Genomic_DNA"/>
</dbReference>
<evidence type="ECO:0000313" key="5">
    <source>
        <dbReference type="EMBL" id="KAK0513060.1"/>
    </source>
</evidence>
<evidence type="ECO:0000256" key="3">
    <source>
        <dbReference type="ARBA" id="ARBA00023002"/>
    </source>
</evidence>
<dbReference type="InterPro" id="IPR016040">
    <property type="entry name" value="NAD(P)-bd_dom"/>
</dbReference>
<dbReference type="Pfam" id="PF13460">
    <property type="entry name" value="NAD_binding_10"/>
    <property type="match status" value="1"/>
</dbReference>
<comment type="similarity">
    <text evidence="1">Belongs to the NmrA-type oxidoreductase family. Isoflavone reductase subfamily.</text>
</comment>
<dbReference type="AlphaFoldDB" id="A0AA39V8L7"/>
<keyword evidence="6" id="KW-1185">Reference proteome</keyword>
<protein>
    <recommendedName>
        <fullName evidence="4">NAD(P)-binding domain-containing protein</fullName>
    </recommendedName>
</protein>
<keyword evidence="3" id="KW-0560">Oxidoreductase</keyword>
<dbReference type="Gene3D" id="3.40.50.720">
    <property type="entry name" value="NAD(P)-binding Rossmann-like Domain"/>
    <property type="match status" value="1"/>
</dbReference>
<gene>
    <name evidence="5" type="ORF">JMJ35_004046</name>
</gene>
<comment type="caution">
    <text evidence="5">The sequence shown here is derived from an EMBL/GenBank/DDBJ whole genome shotgun (WGS) entry which is preliminary data.</text>
</comment>
<dbReference type="InterPro" id="IPR051609">
    <property type="entry name" value="NmrA/Isoflavone_reductase-like"/>
</dbReference>
<sequence>MSAPIRKVAVAGATGNTGPTVIEILHTSGFEITALTRSADKTKSLLGPEIKVVEVDYLSHDSLVPALRGHDAVVVCGVGILPEQINLIDAAIAAGVSRFIPADFASDLTIPLHRELNINKDKVITEEYLQKHESSISRTSIRTGPLLDFCLSRGVLIHMKERSITLFDSGDKRFSTTTMPTASVAIVAVLKTGDKSKNRAFKVQDIVTTQNRLLELGKEVTLGAEWTVKPASTAEMAKKASEALKADPNNRMAAMMQKAVGVFGQEYTSDFGEADNAELGIRMMDEVQLKELLKKFA</sequence>
<reference evidence="5" key="1">
    <citation type="submission" date="2023-03" db="EMBL/GenBank/DDBJ databases">
        <title>Complete genome of Cladonia borealis.</title>
        <authorList>
            <person name="Park H."/>
        </authorList>
    </citation>
    <scope>NUCLEOTIDE SEQUENCE</scope>
    <source>
        <strain evidence="5">ANT050790</strain>
    </source>
</reference>
<dbReference type="InterPro" id="IPR045312">
    <property type="entry name" value="PCBER-like"/>
</dbReference>
<evidence type="ECO:0000256" key="1">
    <source>
        <dbReference type="ARBA" id="ARBA00005725"/>
    </source>
</evidence>
<dbReference type="PANTHER" id="PTHR47706">
    <property type="entry name" value="NMRA-LIKE FAMILY PROTEIN"/>
    <property type="match status" value="1"/>
</dbReference>